<evidence type="ECO:0000256" key="2">
    <source>
        <dbReference type="ARBA" id="ARBA00022679"/>
    </source>
</evidence>
<dbReference type="PROSITE" id="PS51686">
    <property type="entry name" value="SAM_MT_RSMB_NOP"/>
    <property type="match status" value="1"/>
</dbReference>
<feature type="binding site" evidence="5">
    <location>
        <position position="307"/>
    </location>
    <ligand>
        <name>S-adenosyl-L-methionine</name>
        <dbReference type="ChEBI" id="CHEBI:59789"/>
    </ligand>
</feature>
<keyword evidence="1 5" id="KW-0489">Methyltransferase</keyword>
<dbReference type="PANTHER" id="PTHR22807">
    <property type="entry name" value="NOP2 YEAST -RELATED NOL1/NOP2/FMU SUN DOMAIN-CONTAINING"/>
    <property type="match status" value="1"/>
</dbReference>
<evidence type="ECO:0000313" key="8">
    <source>
        <dbReference type="EMBL" id="CAH2086787.1"/>
    </source>
</evidence>
<dbReference type="InterPro" id="IPR048889">
    <property type="entry name" value="NSUN5_RCM1_N"/>
</dbReference>
<evidence type="ECO:0000256" key="6">
    <source>
        <dbReference type="SAM" id="MobiDB-lite"/>
    </source>
</evidence>
<keyword evidence="3 5" id="KW-0949">S-adenosyl-L-methionine</keyword>
<dbReference type="GO" id="GO:0008173">
    <property type="term" value="F:RNA methyltransferase activity"/>
    <property type="evidence" value="ECO:0007669"/>
    <property type="project" value="InterPro"/>
</dbReference>
<dbReference type="Gene3D" id="3.40.50.150">
    <property type="entry name" value="Vaccinia Virus protein VP39"/>
    <property type="match status" value="1"/>
</dbReference>
<dbReference type="GO" id="GO:0005730">
    <property type="term" value="C:nucleolus"/>
    <property type="evidence" value="ECO:0007669"/>
    <property type="project" value="TreeGrafter"/>
</dbReference>
<feature type="compositionally biased region" description="Polar residues" evidence="6">
    <location>
        <begin position="683"/>
        <end position="696"/>
    </location>
</feature>
<dbReference type="InterPro" id="IPR023267">
    <property type="entry name" value="RCMT"/>
</dbReference>
<dbReference type="Proteomes" id="UP001153954">
    <property type="component" value="Unassembled WGS sequence"/>
</dbReference>
<accession>A0AAU9TKU6</accession>
<evidence type="ECO:0000256" key="3">
    <source>
        <dbReference type="ARBA" id="ARBA00022691"/>
    </source>
</evidence>
<dbReference type="GO" id="GO:0070475">
    <property type="term" value="P:rRNA base methylation"/>
    <property type="evidence" value="ECO:0007669"/>
    <property type="project" value="TreeGrafter"/>
</dbReference>
<feature type="compositionally biased region" description="Basic and acidic residues" evidence="6">
    <location>
        <begin position="648"/>
        <end position="660"/>
    </location>
</feature>
<dbReference type="EMBL" id="CAKOGL010000005">
    <property type="protein sequence ID" value="CAH2086787.1"/>
    <property type="molecule type" value="Genomic_DNA"/>
</dbReference>
<dbReference type="Pfam" id="PF21153">
    <property type="entry name" value="NSUN5_N"/>
    <property type="match status" value="1"/>
</dbReference>
<comment type="caution">
    <text evidence="8">The sequence shown here is derived from an EMBL/GenBank/DDBJ whole genome shotgun (WGS) entry which is preliminary data.</text>
</comment>
<evidence type="ECO:0000256" key="5">
    <source>
        <dbReference type="PROSITE-ProRule" id="PRU01023"/>
    </source>
</evidence>
<comment type="caution">
    <text evidence="5">Lacks conserved residue(s) required for the propagation of feature annotation.</text>
</comment>
<dbReference type="InterPro" id="IPR049561">
    <property type="entry name" value="NSUN5_7_fdxn-like"/>
</dbReference>
<dbReference type="InterPro" id="IPR001678">
    <property type="entry name" value="MeTrfase_RsmB-F_NOP2_dom"/>
</dbReference>
<dbReference type="InterPro" id="IPR029063">
    <property type="entry name" value="SAM-dependent_MTases_sf"/>
</dbReference>
<feature type="binding site" evidence="5">
    <location>
        <position position="262"/>
    </location>
    <ligand>
        <name>S-adenosyl-L-methionine</name>
        <dbReference type="ChEBI" id="CHEBI:59789"/>
    </ligand>
</feature>
<feature type="binding site" evidence="5">
    <location>
        <position position="289"/>
    </location>
    <ligand>
        <name>S-adenosyl-L-methionine</name>
        <dbReference type="ChEBI" id="CHEBI:59789"/>
    </ligand>
</feature>
<evidence type="ECO:0000259" key="7">
    <source>
        <dbReference type="PROSITE" id="PS51686"/>
    </source>
</evidence>
<reference evidence="8" key="1">
    <citation type="submission" date="2022-03" db="EMBL/GenBank/DDBJ databases">
        <authorList>
            <person name="Tunstrom K."/>
        </authorList>
    </citation>
    <scope>NUCLEOTIDE SEQUENCE</scope>
</reference>
<name>A0AAU9TKU6_EUPED</name>
<feature type="region of interest" description="Disordered" evidence="6">
    <location>
        <begin position="718"/>
        <end position="759"/>
    </location>
</feature>
<feature type="compositionally biased region" description="Basic and acidic residues" evidence="6">
    <location>
        <begin position="593"/>
        <end position="609"/>
    </location>
</feature>
<keyword evidence="9" id="KW-1185">Reference proteome</keyword>
<keyword evidence="2 5" id="KW-0808">Transferase</keyword>
<feature type="active site" description="Nucleophile" evidence="5">
    <location>
        <position position="357"/>
    </location>
</feature>
<protein>
    <recommendedName>
        <fullName evidence="7">SAM-dependent MTase RsmB/NOP-type domain-containing protein</fullName>
    </recommendedName>
</protein>
<feature type="region of interest" description="Disordered" evidence="6">
    <location>
        <begin position="434"/>
        <end position="493"/>
    </location>
</feature>
<evidence type="ECO:0000313" key="9">
    <source>
        <dbReference type="Proteomes" id="UP001153954"/>
    </source>
</evidence>
<dbReference type="Pfam" id="PF21148">
    <property type="entry name" value="NSUN5_fdxn-like"/>
    <property type="match status" value="1"/>
</dbReference>
<evidence type="ECO:0000256" key="4">
    <source>
        <dbReference type="ARBA" id="ARBA00022884"/>
    </source>
</evidence>
<feature type="compositionally biased region" description="Basic and acidic residues" evidence="6">
    <location>
        <begin position="434"/>
        <end position="466"/>
    </location>
</feature>
<gene>
    <name evidence="8" type="ORF">EEDITHA_LOCUS3119</name>
</gene>
<organism evidence="8 9">
    <name type="scientific">Euphydryas editha</name>
    <name type="common">Edith's checkerspot</name>
    <dbReference type="NCBI Taxonomy" id="104508"/>
    <lineage>
        <taxon>Eukaryota</taxon>
        <taxon>Metazoa</taxon>
        <taxon>Ecdysozoa</taxon>
        <taxon>Arthropoda</taxon>
        <taxon>Hexapoda</taxon>
        <taxon>Insecta</taxon>
        <taxon>Pterygota</taxon>
        <taxon>Neoptera</taxon>
        <taxon>Endopterygota</taxon>
        <taxon>Lepidoptera</taxon>
        <taxon>Glossata</taxon>
        <taxon>Ditrysia</taxon>
        <taxon>Papilionoidea</taxon>
        <taxon>Nymphalidae</taxon>
        <taxon>Nymphalinae</taxon>
        <taxon>Euphydryas</taxon>
    </lineage>
</organism>
<feature type="region of interest" description="Disordered" evidence="6">
    <location>
        <begin position="574"/>
        <end position="613"/>
    </location>
</feature>
<dbReference type="SUPFAM" id="SSF53335">
    <property type="entry name" value="S-adenosyl-L-methionine-dependent methyltransferases"/>
    <property type="match status" value="1"/>
</dbReference>
<feature type="region of interest" description="Disordered" evidence="6">
    <location>
        <begin position="626"/>
        <end position="705"/>
    </location>
</feature>
<dbReference type="InterPro" id="IPR049560">
    <property type="entry name" value="MeTrfase_RsmB-F_NOP2_cat"/>
</dbReference>
<evidence type="ECO:0000256" key="1">
    <source>
        <dbReference type="ARBA" id="ARBA00022603"/>
    </source>
</evidence>
<feature type="domain" description="SAM-dependent MTase RsmB/NOP-type" evidence="7">
    <location>
        <begin position="125"/>
        <end position="428"/>
    </location>
</feature>
<comment type="similarity">
    <text evidence="5">Belongs to the class I-like SAM-binding methyltransferase superfamily. RsmB/NOP family.</text>
</comment>
<keyword evidence="4 5" id="KW-0694">RNA-binding</keyword>
<dbReference type="GO" id="GO:0003723">
    <property type="term" value="F:RNA binding"/>
    <property type="evidence" value="ECO:0007669"/>
    <property type="project" value="UniProtKB-UniRule"/>
</dbReference>
<proteinExistence type="inferred from homology"/>
<dbReference type="Pfam" id="PF01189">
    <property type="entry name" value="Methyltr_RsmB-F"/>
    <property type="match status" value="1"/>
</dbReference>
<dbReference type="AlphaFoldDB" id="A0AAU9TKU6"/>
<sequence length="759" mass="87786">MNTMFEHSVKVPRHYKVAANIFKKVYTEGGSVKTLLYDEKLRHFRTNVLFALVTETIKHAAEIDKIFESCQILAKEPRLDPWLAKVLAVELLYGKKTLPGKSKPEQTILSYKEQLQKIKPENQDELNTKVVRRPRYVRVNTNLLATSDAIRAFQDEGYRFIRCTSGSYNDYLQQIQSLTEYDFTQDYHVKTMFVFAPGTKLHEYDLYLENQIILQDKATALAVHLLAPPPGSVVLDMCAAPGMKTTQLAAYLRNQGKIYAVERNEDRYKTLCDFVERTGSKCVETVHKDSLEIKRGDYDDVEYILLDPSCSGSGMDLHVHNYIEDTRLARLTSLQEKFLKHAMNSFPNAKRIIYSTCSLFPEENERVITNIVKASRAKWRVQDVKELLKGQWNNFGSGMYGSMGTRCLYAIPDSDFTIGFFLAVLDRDPKDLEKSRENEIDGEVEKRGNKNRNDSKNTEANIKEMEINNDAETEYKTSRKNKKSEHATSTVESDLINIHEKGINKEVKYNGRHKKNSFHKDTNDTLLETDTVSNKLNNFEEVKQKRKKNKKSKEIIDTDHDDVKPIKTEVTHNVTTEINTEIPKKKKKRKRNEKSMIDEDSKEVERPDDNSICNIELEGATNIDSVERKKKKKKSKTKEESLAGLTIDDNKNICNDERMNEVNIEEPAKKKKKKDKKRDFDENTVSMNTDSNTIEDTNIKSKKKNKVMENHEYELNIEEVSDISNNKRKHKSKHVEESVEQNTNELNDEVPIKKKKHKK</sequence>
<dbReference type="PRINTS" id="PR02008">
    <property type="entry name" value="RCMTFAMILY"/>
</dbReference>
<dbReference type="PANTHER" id="PTHR22807:SF4">
    <property type="entry name" value="28S RRNA (CYTOSINE-C(5))-METHYLTRANSFERASE"/>
    <property type="match status" value="1"/>
</dbReference>
<dbReference type="Gene3D" id="3.30.70.1170">
    <property type="entry name" value="Sun protein, domain 3"/>
    <property type="match status" value="1"/>
</dbReference>